<comment type="caution">
    <text evidence="2">The sequence shown here is derived from an EMBL/GenBank/DDBJ whole genome shotgun (WGS) entry which is preliminary data.</text>
</comment>
<dbReference type="HOGENOM" id="CLU_041785_2_0_4"/>
<reference evidence="2" key="1">
    <citation type="submission" date="2009-04" db="EMBL/GenBank/DDBJ databases">
        <authorList>
            <person name="Weinstock G."/>
            <person name="Sodergren E."/>
            <person name="Clifton S."/>
            <person name="Fulton L."/>
            <person name="Fulton B."/>
            <person name="Courtney L."/>
            <person name="Fronick C."/>
            <person name="Harrison M."/>
            <person name="Strong C."/>
            <person name="Farmer C."/>
            <person name="Delahaunty K."/>
            <person name="Markovic C."/>
            <person name="Hall O."/>
            <person name="Minx P."/>
            <person name="Tomlinson C."/>
            <person name="Mitreva M."/>
            <person name="Nelson J."/>
            <person name="Hou S."/>
            <person name="Wollam A."/>
            <person name="Pepin K.H."/>
            <person name="Johnson M."/>
            <person name="Bhonagiri V."/>
            <person name="Nash W.E."/>
            <person name="Warren W."/>
            <person name="Chinwalla A."/>
            <person name="Mardis E.R."/>
            <person name="Wilson R.K."/>
        </authorList>
    </citation>
    <scope>NUCLEOTIDE SEQUENCE [LARGE SCALE GENOMIC DNA]</scope>
    <source>
        <strain evidence="2">ATCC 51147</strain>
    </source>
</reference>
<gene>
    <name evidence="2" type="ORF">GCWU000324_01946</name>
</gene>
<keyword evidence="1" id="KW-1133">Transmembrane helix</keyword>
<dbReference type="EMBL" id="ACJW02000003">
    <property type="protein sequence ID" value="EEP67697.1"/>
    <property type="molecule type" value="Genomic_DNA"/>
</dbReference>
<feature type="transmembrane region" description="Helical" evidence="1">
    <location>
        <begin position="370"/>
        <end position="388"/>
    </location>
</feature>
<evidence type="ECO:0000313" key="3">
    <source>
        <dbReference type="Proteomes" id="UP000003009"/>
    </source>
</evidence>
<dbReference type="STRING" id="629741.GCWU000324_01946"/>
<sequence length="404" mass="44017">MSLENIAEPTPPQIPKSTLSYLNPNHPVWAMAFRPLYLLTALYAVISILLWGFGYTGTRAMPAFLWHAHEMVWGYGGAVVVAFLLTAGATWTGQPPVRGKFLMAIVGCYIAARITAFLPWGWLTGLFGTAFYWLASYGMGEAVWVSRNQRNYIAVVALFLLGCSHLAFHIALGSHPAALTNGLLSGLILVAGFIGLVGGRIIPFFTSTRLNTPRINSPQWAMVGSLAAPMAAAALMMTQTAVALAFYFLLFTGIMGCVQSKRWFHKEILGEPMLWTLHLGYVFTSIGLVVLALGFISPKLTSLGTHLIAVGGIGLLTLSMMTRTALGHTGRTIYPAPKYLPYAFWLMIAATVMRVVAAFVLLLAPSWYQHALACSALLFAASLAIYFVRYYPWLTQPRIDGKAG</sequence>
<keyword evidence="1" id="KW-0812">Transmembrane</keyword>
<feature type="transmembrane region" description="Helical" evidence="1">
    <location>
        <begin position="36"/>
        <end position="53"/>
    </location>
</feature>
<keyword evidence="1" id="KW-0472">Membrane</keyword>
<name>C4GIS5_9NEIS</name>
<protein>
    <submittedName>
        <fullName evidence="2">NnrS protein</fullName>
    </submittedName>
</protein>
<feature type="transmembrane region" description="Helical" evidence="1">
    <location>
        <begin position="178"/>
        <end position="199"/>
    </location>
</feature>
<proteinExistence type="predicted"/>
<keyword evidence="3" id="KW-1185">Reference proteome</keyword>
<feature type="transmembrane region" description="Helical" evidence="1">
    <location>
        <begin position="342"/>
        <end position="364"/>
    </location>
</feature>
<feature type="transmembrane region" description="Helical" evidence="1">
    <location>
        <begin position="152"/>
        <end position="172"/>
    </location>
</feature>
<organism evidence="2 3">
    <name type="scientific">Kingella oralis ATCC 51147</name>
    <dbReference type="NCBI Taxonomy" id="629741"/>
    <lineage>
        <taxon>Bacteria</taxon>
        <taxon>Pseudomonadati</taxon>
        <taxon>Pseudomonadota</taxon>
        <taxon>Betaproteobacteria</taxon>
        <taxon>Neisseriales</taxon>
        <taxon>Neisseriaceae</taxon>
        <taxon>Kingella</taxon>
    </lineage>
</organism>
<feature type="transmembrane region" description="Helical" evidence="1">
    <location>
        <begin position="126"/>
        <end position="145"/>
    </location>
</feature>
<feature type="transmembrane region" description="Helical" evidence="1">
    <location>
        <begin position="276"/>
        <end position="297"/>
    </location>
</feature>
<dbReference type="OrthoDB" id="9770040at2"/>
<feature type="transmembrane region" description="Helical" evidence="1">
    <location>
        <begin position="73"/>
        <end position="92"/>
    </location>
</feature>
<feature type="transmembrane region" description="Helical" evidence="1">
    <location>
        <begin position="303"/>
        <end position="321"/>
    </location>
</feature>
<dbReference type="Proteomes" id="UP000003009">
    <property type="component" value="Unassembled WGS sequence"/>
</dbReference>
<dbReference type="Pfam" id="PF05940">
    <property type="entry name" value="NnrS"/>
    <property type="match status" value="1"/>
</dbReference>
<dbReference type="AlphaFoldDB" id="C4GIS5"/>
<accession>C4GIS5</accession>
<evidence type="ECO:0000256" key="1">
    <source>
        <dbReference type="SAM" id="Phobius"/>
    </source>
</evidence>
<evidence type="ECO:0000313" key="2">
    <source>
        <dbReference type="EMBL" id="EEP67697.1"/>
    </source>
</evidence>
<dbReference type="InterPro" id="IPR010266">
    <property type="entry name" value="NnrS"/>
</dbReference>
<dbReference type="RefSeq" id="WP_003796773.1">
    <property type="nucleotide sequence ID" value="NZ_GG665872.1"/>
</dbReference>
<dbReference type="GeneID" id="84906076"/>